<accession>A0A7K9QCP0</accession>
<reference evidence="2 3" key="1">
    <citation type="submission" date="2019-09" db="EMBL/GenBank/DDBJ databases">
        <title>Bird 10,000 Genomes (B10K) Project - Family phase.</title>
        <authorList>
            <person name="Zhang G."/>
        </authorList>
    </citation>
    <scope>NUCLEOTIDE SEQUENCE [LARGE SCALE GENOMIC DNA]</scope>
    <source>
        <strain evidence="2">B10K-DU-001-26</strain>
        <tissue evidence="2">Muscle</tissue>
    </source>
</reference>
<evidence type="ECO:0000259" key="1">
    <source>
        <dbReference type="Pfam" id="PF00078"/>
    </source>
</evidence>
<evidence type="ECO:0000313" key="3">
    <source>
        <dbReference type="Proteomes" id="UP000530962"/>
    </source>
</evidence>
<dbReference type="Pfam" id="PF00078">
    <property type="entry name" value="RVT_1"/>
    <property type="match status" value="1"/>
</dbReference>
<keyword evidence="3" id="KW-1185">Reference proteome</keyword>
<dbReference type="EMBL" id="VWZV01002683">
    <property type="protein sequence ID" value="NXI08561.1"/>
    <property type="molecule type" value="Genomic_DNA"/>
</dbReference>
<organism evidence="2 3">
    <name type="scientific">Irena cyanogastra</name>
    <name type="common">Philippine fairy-bluebird</name>
    <dbReference type="NCBI Taxonomy" id="175120"/>
    <lineage>
        <taxon>Eukaryota</taxon>
        <taxon>Metazoa</taxon>
        <taxon>Chordata</taxon>
        <taxon>Craniata</taxon>
        <taxon>Vertebrata</taxon>
        <taxon>Euteleostomi</taxon>
        <taxon>Archelosauria</taxon>
        <taxon>Archosauria</taxon>
        <taxon>Dinosauria</taxon>
        <taxon>Saurischia</taxon>
        <taxon>Theropoda</taxon>
        <taxon>Coelurosauria</taxon>
        <taxon>Aves</taxon>
        <taxon>Neognathae</taxon>
        <taxon>Neoaves</taxon>
        <taxon>Telluraves</taxon>
        <taxon>Australaves</taxon>
        <taxon>Passeriformes</taxon>
        <taxon>Corvoidea</taxon>
        <taxon>Irenidae</taxon>
        <taxon>Irena</taxon>
    </lineage>
</organism>
<feature type="non-terminal residue" evidence="2">
    <location>
        <position position="1"/>
    </location>
</feature>
<feature type="domain" description="Reverse transcriptase" evidence="1">
    <location>
        <begin position="262"/>
        <end position="352"/>
    </location>
</feature>
<dbReference type="GO" id="GO:0031012">
    <property type="term" value="C:extracellular matrix"/>
    <property type="evidence" value="ECO:0007669"/>
    <property type="project" value="TreeGrafter"/>
</dbReference>
<dbReference type="PANTHER" id="PTHR33395:SF22">
    <property type="entry name" value="REVERSE TRANSCRIPTASE DOMAIN-CONTAINING PROTEIN"/>
    <property type="match status" value="1"/>
</dbReference>
<dbReference type="GO" id="GO:0007508">
    <property type="term" value="P:larval heart development"/>
    <property type="evidence" value="ECO:0007669"/>
    <property type="project" value="TreeGrafter"/>
</dbReference>
<dbReference type="GO" id="GO:0061343">
    <property type="term" value="P:cell adhesion involved in heart morphogenesis"/>
    <property type="evidence" value="ECO:0007669"/>
    <property type="project" value="TreeGrafter"/>
</dbReference>
<dbReference type="CDD" id="cd01650">
    <property type="entry name" value="RT_nLTR_like"/>
    <property type="match status" value="1"/>
</dbReference>
<dbReference type="AlphaFoldDB" id="A0A7K9QCP0"/>
<comment type="caution">
    <text evidence="2">The sequence shown here is derived from an EMBL/GenBank/DDBJ whole genome shotgun (WGS) entry which is preliminary data.</text>
</comment>
<dbReference type="PANTHER" id="PTHR33395">
    <property type="entry name" value="TRANSCRIPTASE, PUTATIVE-RELATED-RELATED"/>
    <property type="match status" value="1"/>
</dbReference>
<sequence length="354" mass="40083">FRRANFGLFKQLLGEIPWDRVLEGKGAQDSWLAFKDCFFRAQDQSIPTGRKSRKGTRRPAWLNRELLGKLKWKKRVYRSWKEGLATWEEYKSVVRGCREATRKAKASLELNLAREVKDNRKGFFKYIAGKANTRGNVGPLMNEVGALETEDKKKAELLNAFFASVYTAGGCPEEPRTPEAPEEVRIEEESVLVDEGWVRDQLSNLDVHKSMGPDGMHPRVLRELAEVIARPLSIIFAKSWATGEVPEDWRKANVTPVFKKGKKEDPGNYRPVSLTSIPGKVMEQLVLGAVSRHIKDRGIIRGTQHGFTKGKSCLTNLIAFYEDVTRWIDDGKAVDVVYLDFSKAFDTVSHSILA</sequence>
<dbReference type="Proteomes" id="UP000530962">
    <property type="component" value="Unassembled WGS sequence"/>
</dbReference>
<proteinExistence type="predicted"/>
<evidence type="ECO:0000313" key="2">
    <source>
        <dbReference type="EMBL" id="NXI08561.1"/>
    </source>
</evidence>
<dbReference type="SUPFAM" id="SSF56672">
    <property type="entry name" value="DNA/RNA polymerases"/>
    <property type="match status" value="1"/>
</dbReference>
<feature type="non-terminal residue" evidence="2">
    <location>
        <position position="354"/>
    </location>
</feature>
<gene>
    <name evidence="2" type="primary">Rtase</name>
    <name evidence="2" type="ORF">IRECYA_R16254</name>
</gene>
<protein>
    <submittedName>
        <fullName evidence="2">RTBS polymerase</fullName>
    </submittedName>
</protein>
<dbReference type="InterPro" id="IPR000477">
    <property type="entry name" value="RT_dom"/>
</dbReference>
<name>A0A7K9QCP0_IRECY</name>
<dbReference type="InterPro" id="IPR043502">
    <property type="entry name" value="DNA/RNA_pol_sf"/>
</dbReference>